<dbReference type="AlphaFoldDB" id="A0A165LW49"/>
<evidence type="ECO:0000259" key="2">
    <source>
        <dbReference type="Pfam" id="PF02492"/>
    </source>
</evidence>
<dbReference type="CDD" id="cd03112">
    <property type="entry name" value="CobW-like"/>
    <property type="match status" value="1"/>
</dbReference>
<dbReference type="EMBL" id="LVWG01000023">
    <property type="protein sequence ID" value="KZK74503.1"/>
    <property type="molecule type" value="Genomic_DNA"/>
</dbReference>
<gene>
    <name evidence="3" type="ORF">A3K90_05105</name>
</gene>
<dbReference type="SUPFAM" id="SSF52540">
    <property type="entry name" value="P-loop containing nucleoside triphosphate hydrolases"/>
    <property type="match status" value="1"/>
</dbReference>
<comment type="caution">
    <text evidence="3">The sequence shown here is derived from an EMBL/GenBank/DDBJ whole genome shotgun (WGS) entry which is preliminary data.</text>
</comment>
<evidence type="ECO:0000313" key="4">
    <source>
        <dbReference type="Proteomes" id="UP000076481"/>
    </source>
</evidence>
<dbReference type="Gene3D" id="3.40.50.300">
    <property type="entry name" value="P-loop containing nucleotide triphosphate hydrolases"/>
    <property type="match status" value="1"/>
</dbReference>
<evidence type="ECO:0000313" key="3">
    <source>
        <dbReference type="EMBL" id="KZK74503.1"/>
    </source>
</evidence>
<proteinExistence type="predicted"/>
<dbReference type="InterPro" id="IPR051316">
    <property type="entry name" value="Zinc-reg_GTPase_activator"/>
</dbReference>
<dbReference type="PANTHER" id="PTHR13748">
    <property type="entry name" value="COBW-RELATED"/>
    <property type="match status" value="1"/>
</dbReference>
<dbReference type="Proteomes" id="UP000076481">
    <property type="component" value="Unassembled WGS sequence"/>
</dbReference>
<protein>
    <submittedName>
        <fullName evidence="3">Cobalamin biosynthesis protein</fullName>
    </submittedName>
</protein>
<dbReference type="GO" id="GO:0005737">
    <property type="term" value="C:cytoplasm"/>
    <property type="evidence" value="ECO:0007669"/>
    <property type="project" value="TreeGrafter"/>
</dbReference>
<sequence>MLKNIPATIITGFLGSGKTTAINHLLSIKPAEERWAVIINEFGRIGVDSLLASQSGTATIREVPGGCLCCTAGPSFETALNRLIRETKPERILIEPTGIAHPLRVIRTLSEGFYREVLDLKAVICLLDSRNLCSERHTAHPAFMDQLSLADVIVSTKPDLLDACHREALRAYVEKVQPPKTALRETAYGQIELDLLDLPRTSGRTAGTPDAHRHSHRAPCALPDEPGDGGQQEWLLLEGRGEGFFTAGWRIGTDFCFDAEMLARFFGNLFSMRVKGVLRCREGWMAFNGVEGELSLRGAPAAGFSRLEVINDLPLAALDLDQQLRCCLKTA</sequence>
<feature type="domain" description="CobW/HypB/UreG nucleotide-binding" evidence="2">
    <location>
        <begin position="6"/>
        <end position="181"/>
    </location>
</feature>
<accession>A0A165LW49</accession>
<feature type="region of interest" description="Disordered" evidence="1">
    <location>
        <begin position="204"/>
        <end position="224"/>
    </location>
</feature>
<dbReference type="InterPro" id="IPR003495">
    <property type="entry name" value="CobW/HypB/UreG_nucleotide-bd"/>
</dbReference>
<dbReference type="Pfam" id="PF02492">
    <property type="entry name" value="cobW"/>
    <property type="match status" value="1"/>
</dbReference>
<name>A0A165LW49_PELLU</name>
<reference evidence="3 4" key="1">
    <citation type="submission" date="2016-03" db="EMBL/GenBank/DDBJ databases">
        <title>Speciation and ecological success in dimly lit waters: horizontal gene transfer in a green sulfur bacteria bloom unveiled by metagenomic assembly.</title>
        <authorList>
            <person name="Llorens-Mares T."/>
            <person name="Liu Z."/>
            <person name="Allen L.Z."/>
            <person name="Rusch D.B."/>
            <person name="Craig M.T."/>
            <person name="Dupont C.L."/>
            <person name="Bryant D.A."/>
            <person name="Casamayor E.O."/>
        </authorList>
    </citation>
    <scope>NUCLEOTIDE SEQUENCE [LARGE SCALE GENOMIC DNA]</scope>
    <source>
        <strain evidence="3">CIII</strain>
    </source>
</reference>
<organism evidence="3 4">
    <name type="scientific">Pelodictyon luteolum</name>
    <dbReference type="NCBI Taxonomy" id="1100"/>
    <lineage>
        <taxon>Bacteria</taxon>
        <taxon>Pseudomonadati</taxon>
        <taxon>Chlorobiota</taxon>
        <taxon>Chlorobiia</taxon>
        <taxon>Chlorobiales</taxon>
        <taxon>Chlorobiaceae</taxon>
        <taxon>Chlorobium/Pelodictyon group</taxon>
        <taxon>Pelodictyon</taxon>
    </lineage>
</organism>
<dbReference type="PANTHER" id="PTHR13748:SF46">
    <property type="entry name" value="ZINC CHAPERONE YEIR"/>
    <property type="match status" value="1"/>
</dbReference>
<dbReference type="InterPro" id="IPR027417">
    <property type="entry name" value="P-loop_NTPase"/>
</dbReference>
<dbReference type="RefSeq" id="WP_303681329.1">
    <property type="nucleotide sequence ID" value="NZ_LVWG01000023.1"/>
</dbReference>
<evidence type="ECO:0000256" key="1">
    <source>
        <dbReference type="SAM" id="MobiDB-lite"/>
    </source>
</evidence>